<evidence type="ECO:0000313" key="1">
    <source>
        <dbReference type="EMBL" id="JAH02532.1"/>
    </source>
</evidence>
<sequence>MITLIACNFTTKFSPFDFVQPIQSFYTFICSNLVHCYSRTLLCYLNFTYEGFIHHVVTLSLCLSKLSDNKSDQSNAGITGTAKTRME</sequence>
<protein>
    <submittedName>
        <fullName evidence="1">Uncharacterized protein</fullName>
    </submittedName>
</protein>
<name>A0A0E9PE19_ANGAN</name>
<proteinExistence type="predicted"/>
<reference evidence="1" key="1">
    <citation type="submission" date="2014-11" db="EMBL/GenBank/DDBJ databases">
        <authorList>
            <person name="Amaro Gonzalez C."/>
        </authorList>
    </citation>
    <scope>NUCLEOTIDE SEQUENCE</scope>
</reference>
<dbReference type="AlphaFoldDB" id="A0A0E9PE19"/>
<organism evidence="1">
    <name type="scientific">Anguilla anguilla</name>
    <name type="common">European freshwater eel</name>
    <name type="synonym">Muraena anguilla</name>
    <dbReference type="NCBI Taxonomy" id="7936"/>
    <lineage>
        <taxon>Eukaryota</taxon>
        <taxon>Metazoa</taxon>
        <taxon>Chordata</taxon>
        <taxon>Craniata</taxon>
        <taxon>Vertebrata</taxon>
        <taxon>Euteleostomi</taxon>
        <taxon>Actinopterygii</taxon>
        <taxon>Neopterygii</taxon>
        <taxon>Teleostei</taxon>
        <taxon>Anguilliformes</taxon>
        <taxon>Anguillidae</taxon>
        <taxon>Anguilla</taxon>
    </lineage>
</organism>
<dbReference type="EMBL" id="GBXM01106045">
    <property type="protein sequence ID" value="JAH02532.1"/>
    <property type="molecule type" value="Transcribed_RNA"/>
</dbReference>
<reference evidence="1" key="2">
    <citation type="journal article" date="2015" name="Fish Shellfish Immunol.">
        <title>Early steps in the European eel (Anguilla anguilla)-Vibrio vulnificus interaction in the gills: Role of the RtxA13 toxin.</title>
        <authorList>
            <person name="Callol A."/>
            <person name="Pajuelo D."/>
            <person name="Ebbesson L."/>
            <person name="Teles M."/>
            <person name="MacKenzie S."/>
            <person name="Amaro C."/>
        </authorList>
    </citation>
    <scope>NUCLEOTIDE SEQUENCE</scope>
</reference>
<accession>A0A0E9PE19</accession>